<organism evidence="3 4">
    <name type="scientific">Pseudomonas viridiflava</name>
    <name type="common">Phytomonas viridiflava</name>
    <dbReference type="NCBI Taxonomy" id="33069"/>
    <lineage>
        <taxon>Bacteria</taxon>
        <taxon>Pseudomonadati</taxon>
        <taxon>Pseudomonadota</taxon>
        <taxon>Gammaproteobacteria</taxon>
        <taxon>Pseudomonadales</taxon>
        <taxon>Pseudomonadaceae</taxon>
        <taxon>Pseudomonas</taxon>
    </lineage>
</organism>
<evidence type="ECO:0000313" key="4">
    <source>
        <dbReference type="Proteomes" id="UP000196842"/>
    </source>
</evidence>
<accession>A0A1Y6JQG1</accession>
<evidence type="ECO:0000259" key="2">
    <source>
        <dbReference type="Pfam" id="PF00487"/>
    </source>
</evidence>
<keyword evidence="1" id="KW-1133">Transmembrane helix</keyword>
<evidence type="ECO:0000313" key="3">
    <source>
        <dbReference type="EMBL" id="SMS11072.1"/>
    </source>
</evidence>
<dbReference type="InterPro" id="IPR005804">
    <property type="entry name" value="FA_desaturase_dom"/>
</dbReference>
<dbReference type="KEGG" id="pvd:CFBP1590__3486"/>
<sequence length="373" mass="42605">MTVQTSQTVLIGLIATALLLRALVAFYYRDSTRILRLLKLIPRTPGRKEQYYRPLDGWFAPLPFLWTWLDIVAAVLLASLYSTPLMWLAVVLWTGGRLRALQEFGHNAVHFALCPNHEWQWWLSNVFYQFPAFKRDMRSRHQTHTLEHHRNPNHPSLDPNRARVHAGGYVAGISPGGFYALLLYPLTPRGAWVNLTTMARSSLLNHSHLTTVVRVVCLLTVAALLYWAGGWKGVLFGWLVPLLTSYPVFAWVSLLTEHRWFVEGTSRDRRDLEYLAGRPTDYFGLTGWLIRVFIAPTSDAYHLAHSLYPGVRWNYLPAIDRHLKIHEPRYSNNASEGLLLRRGSAPTALSELYERLVANTGQPETTLKTRGSV</sequence>
<keyword evidence="1" id="KW-0812">Transmembrane</keyword>
<feature type="domain" description="Fatty acid desaturase" evidence="2">
    <location>
        <begin position="87"/>
        <end position="324"/>
    </location>
</feature>
<feature type="transmembrane region" description="Helical" evidence="1">
    <location>
        <begin position="235"/>
        <end position="255"/>
    </location>
</feature>
<feature type="transmembrane region" description="Helical" evidence="1">
    <location>
        <begin position="208"/>
        <end position="229"/>
    </location>
</feature>
<dbReference type="Pfam" id="PF00487">
    <property type="entry name" value="FA_desaturase"/>
    <property type="match status" value="1"/>
</dbReference>
<dbReference type="RefSeq" id="WP_231991738.1">
    <property type="nucleotide sequence ID" value="NZ_JALDAV010000004.1"/>
</dbReference>
<feature type="transmembrane region" description="Helical" evidence="1">
    <location>
        <begin position="9"/>
        <end position="28"/>
    </location>
</feature>
<dbReference type="GO" id="GO:0006629">
    <property type="term" value="P:lipid metabolic process"/>
    <property type="evidence" value="ECO:0007669"/>
    <property type="project" value="InterPro"/>
</dbReference>
<evidence type="ECO:0000256" key="1">
    <source>
        <dbReference type="SAM" id="Phobius"/>
    </source>
</evidence>
<feature type="transmembrane region" description="Helical" evidence="1">
    <location>
        <begin position="71"/>
        <end position="93"/>
    </location>
</feature>
<protein>
    <submittedName>
        <fullName evidence="3">Dihydrorhizobitoxine desaturase</fullName>
    </submittedName>
</protein>
<dbReference type="AlphaFoldDB" id="A0A1Y6JQG1"/>
<dbReference type="GeneID" id="47765135"/>
<dbReference type="Proteomes" id="UP000196842">
    <property type="component" value="Chromosome I"/>
</dbReference>
<gene>
    <name evidence="3" type="ORF">CFBP1590__3486</name>
</gene>
<dbReference type="EMBL" id="LT855380">
    <property type="protein sequence ID" value="SMS11072.1"/>
    <property type="molecule type" value="Genomic_DNA"/>
</dbReference>
<proteinExistence type="predicted"/>
<keyword evidence="1" id="KW-0472">Membrane</keyword>
<name>A0A1Y6JQG1_PSEVI</name>
<reference evidence="3 4" key="1">
    <citation type="submission" date="2017-05" db="EMBL/GenBank/DDBJ databases">
        <authorList>
            <person name="Song R."/>
            <person name="Chenine A.L."/>
            <person name="Ruprecht R.M."/>
        </authorList>
    </citation>
    <scope>NUCLEOTIDE SEQUENCE [LARGE SCALE GENOMIC DNA]</scope>
    <source>
        <strain evidence="3 4">CFBP 1590</strain>
    </source>
</reference>